<sequence length="75" mass="8262">MRQIGRGSHTIFDRSLRDAKIGFAHAPRGLVIRYPDVVVRISHQNRVTSATPAIISPQPRIRHGPAPCCAKPSQP</sequence>
<keyword evidence="3" id="KW-1185">Reference proteome</keyword>
<comment type="caution">
    <text evidence="2">The sequence shown here is derived from an EMBL/GenBank/DDBJ whole genome shotgun (WGS) entry which is preliminary data.</text>
</comment>
<protein>
    <submittedName>
        <fullName evidence="2">Uncharacterized protein</fullName>
    </submittedName>
</protein>
<reference evidence="2 3" key="1">
    <citation type="submission" date="2019-01" db="EMBL/GenBank/DDBJ databases">
        <authorList>
            <person name="Chen W.-M."/>
        </authorList>
    </citation>
    <scope>NUCLEOTIDE SEQUENCE [LARGE SCALE GENOMIC DNA]</scope>
    <source>
        <strain evidence="2 3">TER-1</strain>
    </source>
</reference>
<proteinExistence type="predicted"/>
<gene>
    <name evidence="2" type="ORF">EOE48_05505</name>
</gene>
<name>A0A3S2VXP6_9HYPH</name>
<organism evidence="2 3">
    <name type="scientific">Methylobacterium oryzihabitans</name>
    <dbReference type="NCBI Taxonomy" id="2499852"/>
    <lineage>
        <taxon>Bacteria</taxon>
        <taxon>Pseudomonadati</taxon>
        <taxon>Pseudomonadota</taxon>
        <taxon>Alphaproteobacteria</taxon>
        <taxon>Hyphomicrobiales</taxon>
        <taxon>Methylobacteriaceae</taxon>
        <taxon>Methylobacterium</taxon>
    </lineage>
</organism>
<feature type="region of interest" description="Disordered" evidence="1">
    <location>
        <begin position="50"/>
        <end position="75"/>
    </location>
</feature>
<dbReference type="EMBL" id="SACP01000004">
    <property type="protein sequence ID" value="RVU20070.1"/>
    <property type="molecule type" value="Genomic_DNA"/>
</dbReference>
<accession>A0A3S2VXP6</accession>
<evidence type="ECO:0000256" key="1">
    <source>
        <dbReference type="SAM" id="MobiDB-lite"/>
    </source>
</evidence>
<evidence type="ECO:0000313" key="3">
    <source>
        <dbReference type="Proteomes" id="UP000286997"/>
    </source>
</evidence>
<dbReference type="AlphaFoldDB" id="A0A3S2VXP6"/>
<dbReference type="Proteomes" id="UP000286997">
    <property type="component" value="Unassembled WGS sequence"/>
</dbReference>
<evidence type="ECO:0000313" key="2">
    <source>
        <dbReference type="EMBL" id="RVU20070.1"/>
    </source>
</evidence>